<dbReference type="EMBL" id="MU267911">
    <property type="protein sequence ID" value="KAH7907365.1"/>
    <property type="molecule type" value="Genomic_DNA"/>
</dbReference>
<evidence type="ECO:0000313" key="1">
    <source>
        <dbReference type="EMBL" id="KAH7907365.1"/>
    </source>
</evidence>
<organism evidence="1 2">
    <name type="scientific">Hygrophoropsis aurantiaca</name>
    <dbReference type="NCBI Taxonomy" id="72124"/>
    <lineage>
        <taxon>Eukaryota</taxon>
        <taxon>Fungi</taxon>
        <taxon>Dikarya</taxon>
        <taxon>Basidiomycota</taxon>
        <taxon>Agaricomycotina</taxon>
        <taxon>Agaricomycetes</taxon>
        <taxon>Agaricomycetidae</taxon>
        <taxon>Boletales</taxon>
        <taxon>Coniophorineae</taxon>
        <taxon>Hygrophoropsidaceae</taxon>
        <taxon>Hygrophoropsis</taxon>
    </lineage>
</organism>
<name>A0ACB8A1Z7_9AGAM</name>
<reference evidence="1" key="1">
    <citation type="journal article" date="2021" name="New Phytol.">
        <title>Evolutionary innovations through gain and loss of genes in the ectomycorrhizal Boletales.</title>
        <authorList>
            <person name="Wu G."/>
            <person name="Miyauchi S."/>
            <person name="Morin E."/>
            <person name="Kuo A."/>
            <person name="Drula E."/>
            <person name="Varga T."/>
            <person name="Kohler A."/>
            <person name="Feng B."/>
            <person name="Cao Y."/>
            <person name="Lipzen A."/>
            <person name="Daum C."/>
            <person name="Hundley H."/>
            <person name="Pangilinan J."/>
            <person name="Johnson J."/>
            <person name="Barry K."/>
            <person name="LaButti K."/>
            <person name="Ng V."/>
            <person name="Ahrendt S."/>
            <person name="Min B."/>
            <person name="Choi I.G."/>
            <person name="Park H."/>
            <person name="Plett J.M."/>
            <person name="Magnuson J."/>
            <person name="Spatafora J.W."/>
            <person name="Nagy L.G."/>
            <person name="Henrissat B."/>
            <person name="Grigoriev I.V."/>
            <person name="Yang Z.L."/>
            <person name="Xu J."/>
            <person name="Martin F.M."/>
        </authorList>
    </citation>
    <scope>NUCLEOTIDE SEQUENCE</scope>
    <source>
        <strain evidence="1">ATCC 28755</strain>
    </source>
</reference>
<keyword evidence="2" id="KW-1185">Reference proteome</keyword>
<sequence>MHRALSVPELLDELFSYYHTQAGWDADRSAKHRTLLALALACRTFQDHAIAALWRQLDSFRRPILCFLRNAVEPPNPPVTRDTGTNLDGEDWDRFGKYASHIRELTIEHGDFRGVFNFMAFLSVKYLPRGSQGHLLPKLRTLTWLGDHTTDLPFIHLFAPPSSPNLKTLRIRDCQIDIFVSLFRSAQMPLESIALQLYHHDHDPYQPPFFSQSSLGDLISLIATRPCQNSLKELEMHYFPDPDGSDRLDSALNITILRPLFIFSNLRLCHVEIEGTVADPTFDLNDDALVELAAAWPHLETLVFKRHVGWHNTSAITFNGLASLLRGCPLLETLTLSMNATQLDYAFTGEGALNRWVKRLDLGDSIIEEPTTVALILADLFGSLEKVDTWHRGRNSNLYQPLWGEVNSILEREREEEGSEGSQMSI</sequence>
<evidence type="ECO:0000313" key="2">
    <source>
        <dbReference type="Proteomes" id="UP000790377"/>
    </source>
</evidence>
<accession>A0ACB8A1Z7</accession>
<proteinExistence type="predicted"/>
<gene>
    <name evidence="1" type="ORF">BJ138DRAFT_1116751</name>
</gene>
<comment type="caution">
    <text evidence="1">The sequence shown here is derived from an EMBL/GenBank/DDBJ whole genome shotgun (WGS) entry which is preliminary data.</text>
</comment>
<protein>
    <submittedName>
        <fullName evidence="1">Uncharacterized protein</fullName>
    </submittedName>
</protein>
<dbReference type="Proteomes" id="UP000790377">
    <property type="component" value="Unassembled WGS sequence"/>
</dbReference>